<accession>A0A0V0QSV5</accession>
<gene>
    <name evidence="2" type="ORF">PPERSA_00582</name>
</gene>
<dbReference type="EMBL" id="LDAU01000109">
    <property type="protein sequence ID" value="KRX05281.1"/>
    <property type="molecule type" value="Genomic_DNA"/>
</dbReference>
<dbReference type="Proteomes" id="UP000054937">
    <property type="component" value="Unassembled WGS sequence"/>
</dbReference>
<sequence length="174" mass="20233">MAPLCQCTMGFYYDKQINDCIECDKDCNDSQKAKQQEIKDQEILEQSKNKTVKNQGILKQKTQFEPLAIQINQNNKKVTQISSSCKKQSDKILNPEQQTHNLNKNSQKSKLNQKQQLQPIVLNRKFKNSSQYSSYSISTQEDINQFNQNIKNKSTSVKFNLNENEYFNVPLQSK</sequence>
<evidence type="ECO:0000313" key="2">
    <source>
        <dbReference type="EMBL" id="KRX05281.1"/>
    </source>
</evidence>
<feature type="region of interest" description="Disordered" evidence="1">
    <location>
        <begin position="89"/>
        <end position="114"/>
    </location>
</feature>
<protein>
    <submittedName>
        <fullName evidence="2">Uncharacterized protein</fullName>
    </submittedName>
</protein>
<dbReference type="AlphaFoldDB" id="A0A0V0QSV5"/>
<evidence type="ECO:0000313" key="3">
    <source>
        <dbReference type="Proteomes" id="UP000054937"/>
    </source>
</evidence>
<feature type="compositionally biased region" description="Low complexity" evidence="1">
    <location>
        <begin position="101"/>
        <end position="114"/>
    </location>
</feature>
<keyword evidence="3" id="KW-1185">Reference proteome</keyword>
<name>A0A0V0QSV5_PSEPJ</name>
<organism evidence="2 3">
    <name type="scientific">Pseudocohnilembus persalinus</name>
    <name type="common">Ciliate</name>
    <dbReference type="NCBI Taxonomy" id="266149"/>
    <lineage>
        <taxon>Eukaryota</taxon>
        <taxon>Sar</taxon>
        <taxon>Alveolata</taxon>
        <taxon>Ciliophora</taxon>
        <taxon>Intramacronucleata</taxon>
        <taxon>Oligohymenophorea</taxon>
        <taxon>Scuticociliatia</taxon>
        <taxon>Philasterida</taxon>
        <taxon>Pseudocohnilembidae</taxon>
        <taxon>Pseudocohnilembus</taxon>
    </lineage>
</organism>
<evidence type="ECO:0000256" key="1">
    <source>
        <dbReference type="SAM" id="MobiDB-lite"/>
    </source>
</evidence>
<dbReference type="InParanoid" id="A0A0V0QSV5"/>
<comment type="caution">
    <text evidence="2">The sequence shown here is derived from an EMBL/GenBank/DDBJ whole genome shotgun (WGS) entry which is preliminary data.</text>
</comment>
<proteinExistence type="predicted"/>
<reference evidence="2 3" key="1">
    <citation type="journal article" date="2015" name="Sci. Rep.">
        <title>Genome of the facultative scuticociliatosis pathogen Pseudocohnilembus persalinus provides insight into its virulence through horizontal gene transfer.</title>
        <authorList>
            <person name="Xiong J."/>
            <person name="Wang G."/>
            <person name="Cheng J."/>
            <person name="Tian M."/>
            <person name="Pan X."/>
            <person name="Warren A."/>
            <person name="Jiang C."/>
            <person name="Yuan D."/>
            <person name="Miao W."/>
        </authorList>
    </citation>
    <scope>NUCLEOTIDE SEQUENCE [LARGE SCALE GENOMIC DNA]</scope>
    <source>
        <strain evidence="2">36N120E</strain>
    </source>
</reference>